<keyword evidence="2" id="KW-1185">Reference proteome</keyword>
<evidence type="ECO:0000313" key="1">
    <source>
        <dbReference type="EMBL" id="PIE93187.1"/>
    </source>
</evidence>
<sequence>MRLLLSKLGVENTEFIFVPLIVGSKIPTSKFSESKEGRWGRGLPLKGQLVWGWTKPHSLKFHFMYKHFFPVYGYDG</sequence>
<dbReference type="Proteomes" id="UP000228484">
    <property type="component" value="Unassembled WGS sequence"/>
</dbReference>
<comment type="caution">
    <text evidence="1">The sequence shown here is derived from an EMBL/GenBank/DDBJ whole genome shotgun (WGS) entry which is preliminary data.</text>
</comment>
<protein>
    <submittedName>
        <fullName evidence="1">Uncharacterized protein</fullName>
    </submittedName>
</protein>
<accession>A0A2G6Q8Q3</accession>
<reference evidence="1 2" key="1">
    <citation type="submission" date="2017-09" db="EMBL/GenBank/DDBJ databases">
        <title>Biocontrol bacteria screening and application from spent mushroom substrate.</title>
        <authorList>
            <person name="Sun X."/>
        </authorList>
    </citation>
    <scope>NUCLEOTIDE SEQUENCE [LARGE SCALE GENOMIC DNA]</scope>
    <source>
        <strain evidence="1 2">100374</strain>
    </source>
</reference>
<proteinExistence type="predicted"/>
<dbReference type="EMBL" id="NWUW01000020">
    <property type="protein sequence ID" value="PIE93187.1"/>
    <property type="molecule type" value="Genomic_DNA"/>
</dbReference>
<dbReference type="AlphaFoldDB" id="A0A2G6Q8Q3"/>
<organism evidence="1 2">
    <name type="scientific">Bacillus fungorum</name>
    <dbReference type="NCBI Taxonomy" id="2039284"/>
    <lineage>
        <taxon>Bacteria</taxon>
        <taxon>Bacillati</taxon>
        <taxon>Bacillota</taxon>
        <taxon>Bacilli</taxon>
        <taxon>Bacillales</taxon>
        <taxon>Bacillaceae</taxon>
        <taxon>Bacillus</taxon>
    </lineage>
</organism>
<name>A0A2G6Q8Q3_9BACI</name>
<evidence type="ECO:0000313" key="2">
    <source>
        <dbReference type="Proteomes" id="UP000228484"/>
    </source>
</evidence>
<gene>
    <name evidence="1" type="ORF">CO726_22320</name>
</gene>